<gene>
    <name evidence="2" type="ORF">NYPRO_LOCUS15453</name>
</gene>
<evidence type="ECO:0000313" key="2">
    <source>
        <dbReference type="EMBL" id="CAD7682661.1"/>
    </source>
</evidence>
<feature type="compositionally biased region" description="Polar residues" evidence="1">
    <location>
        <begin position="163"/>
        <end position="174"/>
    </location>
</feature>
<feature type="region of interest" description="Disordered" evidence="1">
    <location>
        <begin position="34"/>
        <end position="107"/>
    </location>
</feature>
<sequence length="174" mass="18730">MLLVVYLKFKCRFSQARESVPCFRGSDGPPVPVCSPETEASGLGVGKPVGGAASPQAPHTGPADPSAASLSKARPAHRGARPRLGPRRGARARLRVGGDGGAWPPGRGERGALMSTHQENMMSQRKAALQLLLQKKKRRRSLVIRKKIPRKGERKNPLEENTRSIPMTATVTLT</sequence>
<feature type="compositionally biased region" description="Basic and acidic residues" evidence="1">
    <location>
        <begin position="153"/>
        <end position="162"/>
    </location>
</feature>
<protein>
    <submittedName>
        <fullName evidence="2">(raccoon dog) hypothetical protein</fullName>
    </submittedName>
</protein>
<feature type="region of interest" description="Disordered" evidence="1">
    <location>
        <begin position="153"/>
        <end position="174"/>
    </location>
</feature>
<dbReference type="Proteomes" id="UP000645828">
    <property type="component" value="Unassembled WGS sequence"/>
</dbReference>
<feature type="compositionally biased region" description="Basic residues" evidence="1">
    <location>
        <begin position="74"/>
        <end position="94"/>
    </location>
</feature>
<dbReference type="EMBL" id="CAJHUB010000754">
    <property type="protein sequence ID" value="CAD7682661.1"/>
    <property type="molecule type" value="Genomic_DNA"/>
</dbReference>
<comment type="caution">
    <text evidence="2">The sequence shown here is derived from an EMBL/GenBank/DDBJ whole genome shotgun (WGS) entry which is preliminary data.</text>
</comment>
<reference evidence="2" key="1">
    <citation type="submission" date="2020-12" db="EMBL/GenBank/DDBJ databases">
        <authorList>
            <consortium name="Molecular Ecology Group"/>
        </authorList>
    </citation>
    <scope>NUCLEOTIDE SEQUENCE</scope>
    <source>
        <strain evidence="2">TBG_1078</strain>
    </source>
</reference>
<dbReference type="AlphaFoldDB" id="A0A811Z1K9"/>
<name>A0A811Z1K9_NYCPR</name>
<organism evidence="2 3">
    <name type="scientific">Nyctereutes procyonoides</name>
    <name type="common">Raccoon dog</name>
    <name type="synonym">Canis procyonoides</name>
    <dbReference type="NCBI Taxonomy" id="34880"/>
    <lineage>
        <taxon>Eukaryota</taxon>
        <taxon>Metazoa</taxon>
        <taxon>Chordata</taxon>
        <taxon>Craniata</taxon>
        <taxon>Vertebrata</taxon>
        <taxon>Euteleostomi</taxon>
        <taxon>Mammalia</taxon>
        <taxon>Eutheria</taxon>
        <taxon>Laurasiatheria</taxon>
        <taxon>Carnivora</taxon>
        <taxon>Caniformia</taxon>
        <taxon>Canidae</taxon>
        <taxon>Nyctereutes</taxon>
    </lineage>
</organism>
<evidence type="ECO:0000256" key="1">
    <source>
        <dbReference type="SAM" id="MobiDB-lite"/>
    </source>
</evidence>
<accession>A0A811Z1K9</accession>
<evidence type="ECO:0000313" key="3">
    <source>
        <dbReference type="Proteomes" id="UP000645828"/>
    </source>
</evidence>
<proteinExistence type="predicted"/>
<keyword evidence="3" id="KW-1185">Reference proteome</keyword>